<evidence type="ECO:0000313" key="12">
    <source>
        <dbReference type="EMBL" id="QXM25936.1"/>
    </source>
</evidence>
<evidence type="ECO:0000259" key="10">
    <source>
        <dbReference type="Pfam" id="PF01035"/>
    </source>
</evidence>
<evidence type="ECO:0000256" key="5">
    <source>
        <dbReference type="ARBA" id="ARBA00022679"/>
    </source>
</evidence>
<evidence type="ECO:0000256" key="3">
    <source>
        <dbReference type="ARBA" id="ARBA00022490"/>
    </source>
</evidence>
<dbReference type="InterPro" id="IPR001497">
    <property type="entry name" value="MethylDNA_cys_MeTrfase_AS"/>
</dbReference>
<organism evidence="12 13">
    <name type="scientific">Elioraea tepida</name>
    <dbReference type="NCBI Taxonomy" id="2843330"/>
    <lineage>
        <taxon>Bacteria</taxon>
        <taxon>Pseudomonadati</taxon>
        <taxon>Pseudomonadota</taxon>
        <taxon>Alphaproteobacteria</taxon>
        <taxon>Acetobacterales</taxon>
        <taxon>Elioraeaceae</taxon>
        <taxon>Elioraea</taxon>
    </lineage>
</organism>
<dbReference type="GO" id="GO:0032259">
    <property type="term" value="P:methylation"/>
    <property type="evidence" value="ECO:0007669"/>
    <property type="project" value="UniProtKB-KW"/>
</dbReference>
<dbReference type="EMBL" id="CP076448">
    <property type="protein sequence ID" value="QXM25936.1"/>
    <property type="molecule type" value="Genomic_DNA"/>
</dbReference>
<keyword evidence="6 9" id="KW-0227">DNA damage</keyword>
<dbReference type="EC" id="2.1.1.63" evidence="9"/>
<comment type="miscellaneous">
    <text evidence="9">This enzyme catalyzes only one turnover and therefore is not strictly catalytic. According to one definition, an enzyme is a biocatalyst that acts repeatedly and over many reaction cycles.</text>
</comment>
<feature type="domain" description="Methylguanine DNA methyltransferase ribonuclease-like" evidence="11">
    <location>
        <begin position="6"/>
        <end position="64"/>
    </location>
</feature>
<dbReference type="CDD" id="cd06445">
    <property type="entry name" value="ATase"/>
    <property type="match status" value="1"/>
</dbReference>
<keyword evidence="5 9" id="KW-0808">Transferase</keyword>
<evidence type="ECO:0000256" key="8">
    <source>
        <dbReference type="ARBA" id="ARBA00049348"/>
    </source>
</evidence>
<dbReference type="AlphaFoldDB" id="A0A975U3T8"/>
<dbReference type="PANTHER" id="PTHR10815">
    <property type="entry name" value="METHYLATED-DNA--PROTEIN-CYSTEINE METHYLTRANSFERASE"/>
    <property type="match status" value="1"/>
</dbReference>
<dbReference type="PROSITE" id="PS00374">
    <property type="entry name" value="MGMT"/>
    <property type="match status" value="1"/>
</dbReference>
<proteinExistence type="inferred from homology"/>
<dbReference type="InterPro" id="IPR008332">
    <property type="entry name" value="MethylG_MeTrfase_N"/>
</dbReference>
<dbReference type="Pfam" id="PF02870">
    <property type="entry name" value="Methyltransf_1N"/>
    <property type="match status" value="1"/>
</dbReference>
<dbReference type="NCBIfam" id="TIGR00589">
    <property type="entry name" value="ogt"/>
    <property type="match status" value="1"/>
</dbReference>
<sequence length="151" mass="15984">MPHLSLHSPFGELTVFEEGGSIIALEWGRGAGSGERTPVLVEAKRQLEAYFDDPRTCFDLPLAPAGTPFQRRVWEAMRAIPPGQTMRYGEIAARLGSSARAVGAACGANPIPIIIPCHRVVGSASLGGYSGGAGLDTKRHLLALEQVLPPV</sequence>
<dbReference type="FunFam" id="1.10.10.10:FF:000214">
    <property type="entry name" value="Methylated-DNA--protein-cysteine methyltransferase"/>
    <property type="match status" value="1"/>
</dbReference>
<keyword evidence="4 9" id="KW-0489">Methyltransferase</keyword>
<dbReference type="GO" id="GO:0006307">
    <property type="term" value="P:DNA alkylation repair"/>
    <property type="evidence" value="ECO:0007669"/>
    <property type="project" value="UniProtKB-UniRule"/>
</dbReference>
<comment type="catalytic activity">
    <reaction evidence="8 9">
        <text>a 6-O-methyl-2'-deoxyguanosine in DNA + L-cysteinyl-[protein] = S-methyl-L-cysteinyl-[protein] + a 2'-deoxyguanosine in DNA</text>
        <dbReference type="Rhea" id="RHEA:24000"/>
        <dbReference type="Rhea" id="RHEA-COMP:10131"/>
        <dbReference type="Rhea" id="RHEA-COMP:10132"/>
        <dbReference type="Rhea" id="RHEA-COMP:11367"/>
        <dbReference type="Rhea" id="RHEA-COMP:11368"/>
        <dbReference type="ChEBI" id="CHEBI:29950"/>
        <dbReference type="ChEBI" id="CHEBI:82612"/>
        <dbReference type="ChEBI" id="CHEBI:85445"/>
        <dbReference type="ChEBI" id="CHEBI:85448"/>
        <dbReference type="EC" id="2.1.1.63"/>
    </reaction>
</comment>
<gene>
    <name evidence="12" type="ORF">KO353_07000</name>
</gene>
<evidence type="ECO:0000256" key="7">
    <source>
        <dbReference type="ARBA" id="ARBA00023204"/>
    </source>
</evidence>
<evidence type="ECO:0000256" key="6">
    <source>
        <dbReference type="ARBA" id="ARBA00022763"/>
    </source>
</evidence>
<evidence type="ECO:0000256" key="4">
    <source>
        <dbReference type="ARBA" id="ARBA00022603"/>
    </source>
</evidence>
<feature type="domain" description="Methylated-DNA-[protein]-cysteine S-methyltransferase DNA binding" evidence="10">
    <location>
        <begin position="68"/>
        <end position="147"/>
    </location>
</feature>
<dbReference type="GO" id="GO:0003908">
    <property type="term" value="F:methylated-DNA-[protein]-cysteine S-methyltransferase activity"/>
    <property type="evidence" value="ECO:0007669"/>
    <property type="project" value="UniProtKB-UniRule"/>
</dbReference>
<feature type="active site" description="Nucleophile; methyl group acceptor" evidence="9">
    <location>
        <position position="117"/>
    </location>
</feature>
<dbReference type="InterPro" id="IPR023546">
    <property type="entry name" value="MGMT"/>
</dbReference>
<dbReference type="KEGG" id="elio:KO353_07000"/>
<protein>
    <recommendedName>
        <fullName evidence="9">Methylated-DNA--protein-cysteine methyltransferase</fullName>
        <ecNumber evidence="9">2.1.1.63</ecNumber>
    </recommendedName>
    <alternativeName>
        <fullName evidence="9">6-O-methylguanine-DNA methyltransferase</fullName>
        <shortName evidence="9">MGMT</shortName>
    </alternativeName>
    <alternativeName>
        <fullName evidence="9">O-6-methylguanine-DNA-alkyltransferase</fullName>
    </alternativeName>
</protein>
<dbReference type="GO" id="GO:0005737">
    <property type="term" value="C:cytoplasm"/>
    <property type="evidence" value="ECO:0007669"/>
    <property type="project" value="UniProtKB-SubCell"/>
</dbReference>
<name>A0A975U3T8_9PROT</name>
<evidence type="ECO:0000313" key="13">
    <source>
        <dbReference type="Proteomes" id="UP000694001"/>
    </source>
</evidence>
<dbReference type="PANTHER" id="PTHR10815:SF13">
    <property type="entry name" value="METHYLATED-DNA--PROTEIN-CYSTEINE METHYLTRANSFERASE"/>
    <property type="match status" value="1"/>
</dbReference>
<comment type="function">
    <text evidence="9">Involved in the cellular defense against the biological effects of O6-methylguanine (O6-MeG) and O4-methylthymine (O4-MeT) in DNA. Repairs the methylated nucleobase in DNA by stoichiometrically transferring the methyl group to a cysteine residue in the enzyme. This is a suicide reaction: the enzyme is irreversibly inactivated.</text>
</comment>
<comment type="subcellular location">
    <subcellularLocation>
        <location evidence="9">Cytoplasm</location>
    </subcellularLocation>
</comment>
<accession>A0A975U3T8</accession>
<comment type="catalytic activity">
    <reaction evidence="1 9">
        <text>a 4-O-methyl-thymidine in DNA + L-cysteinyl-[protein] = a thymidine in DNA + S-methyl-L-cysteinyl-[protein]</text>
        <dbReference type="Rhea" id="RHEA:53428"/>
        <dbReference type="Rhea" id="RHEA-COMP:10131"/>
        <dbReference type="Rhea" id="RHEA-COMP:10132"/>
        <dbReference type="Rhea" id="RHEA-COMP:13555"/>
        <dbReference type="Rhea" id="RHEA-COMP:13556"/>
        <dbReference type="ChEBI" id="CHEBI:29950"/>
        <dbReference type="ChEBI" id="CHEBI:82612"/>
        <dbReference type="ChEBI" id="CHEBI:137386"/>
        <dbReference type="ChEBI" id="CHEBI:137387"/>
        <dbReference type="EC" id="2.1.1.63"/>
    </reaction>
</comment>
<keyword evidence="13" id="KW-1185">Reference proteome</keyword>
<comment type="similarity">
    <text evidence="2 9">Belongs to the MGMT family.</text>
</comment>
<evidence type="ECO:0000256" key="2">
    <source>
        <dbReference type="ARBA" id="ARBA00008711"/>
    </source>
</evidence>
<keyword evidence="3 9" id="KW-0963">Cytoplasm</keyword>
<evidence type="ECO:0000256" key="1">
    <source>
        <dbReference type="ARBA" id="ARBA00001286"/>
    </source>
</evidence>
<dbReference type="RefSeq" id="WP_218286987.1">
    <property type="nucleotide sequence ID" value="NZ_CP076448.1"/>
</dbReference>
<dbReference type="Pfam" id="PF01035">
    <property type="entry name" value="DNA_binding_1"/>
    <property type="match status" value="1"/>
</dbReference>
<reference evidence="12" key="1">
    <citation type="submission" date="2021-06" db="EMBL/GenBank/DDBJ databases">
        <title>Elioraea tepida, sp. nov., a moderately thermophilic aerobic anoxygenic phototrophic bacterium isolated from an alkaline siliceous hot spring mat community in Yellowstone National Park, WY, USA.</title>
        <authorList>
            <person name="Saini M.K."/>
            <person name="Yoshida S."/>
            <person name="Sebastian A."/>
            <person name="Hirose S."/>
            <person name="Hara E."/>
            <person name="Tamaki H."/>
            <person name="Soulier N.T."/>
            <person name="Albert I."/>
            <person name="Hanada S."/>
            <person name="Bryant D.A."/>
            <person name="Tank M."/>
        </authorList>
    </citation>
    <scope>NUCLEOTIDE SEQUENCE</scope>
    <source>
        <strain evidence="12">MS-P2</strain>
    </source>
</reference>
<dbReference type="InterPro" id="IPR014048">
    <property type="entry name" value="MethylDNA_cys_MeTrfase_DNA-bd"/>
</dbReference>
<evidence type="ECO:0000256" key="9">
    <source>
        <dbReference type="HAMAP-Rule" id="MF_00772"/>
    </source>
</evidence>
<dbReference type="HAMAP" id="MF_00772">
    <property type="entry name" value="OGT"/>
    <property type="match status" value="1"/>
</dbReference>
<dbReference type="Proteomes" id="UP000694001">
    <property type="component" value="Chromosome"/>
</dbReference>
<keyword evidence="7 9" id="KW-0234">DNA repair</keyword>
<evidence type="ECO:0000259" key="11">
    <source>
        <dbReference type="Pfam" id="PF02870"/>
    </source>
</evidence>